<dbReference type="Gene3D" id="3.20.20.80">
    <property type="entry name" value="Glycosidases"/>
    <property type="match status" value="1"/>
</dbReference>
<dbReference type="Proteomes" id="UP000034163">
    <property type="component" value="Unassembled WGS sequence"/>
</dbReference>
<comment type="caution">
    <text evidence="1">The sequence shown here is derived from an EMBL/GenBank/DDBJ whole genome shotgun (WGS) entry which is preliminary data.</text>
</comment>
<reference evidence="1 2" key="1">
    <citation type="journal article" date="2015" name="Nature">
        <title>rRNA introns, odd ribosomes, and small enigmatic genomes across a large radiation of phyla.</title>
        <authorList>
            <person name="Brown C.T."/>
            <person name="Hug L.A."/>
            <person name="Thomas B.C."/>
            <person name="Sharon I."/>
            <person name="Castelle C.J."/>
            <person name="Singh A."/>
            <person name="Wilkins M.J."/>
            <person name="Williams K.H."/>
            <person name="Banfield J.F."/>
        </authorList>
    </citation>
    <scope>NUCLEOTIDE SEQUENCE [LARGE SCALE GENOMIC DNA]</scope>
</reference>
<evidence type="ECO:0000313" key="2">
    <source>
        <dbReference type="Proteomes" id="UP000034163"/>
    </source>
</evidence>
<organism evidence="1 2">
    <name type="scientific">candidate division WWE3 bacterium GW2011_GWB1_41_6</name>
    <dbReference type="NCBI Taxonomy" id="1619112"/>
    <lineage>
        <taxon>Bacteria</taxon>
        <taxon>Katanobacteria</taxon>
    </lineage>
</organism>
<evidence type="ECO:0000313" key="1">
    <source>
        <dbReference type="EMBL" id="KKS14193.1"/>
    </source>
</evidence>
<dbReference type="SUPFAM" id="SSF51445">
    <property type="entry name" value="(Trans)glycosidases"/>
    <property type="match status" value="1"/>
</dbReference>
<dbReference type="EMBL" id="LCBS01000052">
    <property type="protein sequence ID" value="KKS14193.1"/>
    <property type="molecule type" value="Genomic_DNA"/>
</dbReference>
<name>A0A0G0ZML0_UNCKA</name>
<dbReference type="AlphaFoldDB" id="A0A0G0ZML0"/>
<sequence length="351" mass="39062">MLFKRPRIGIIVLLVLIVIFALFKISRFSDPQTTLSKNNTRFELTTDNPFGVMIGAPLGMSLNTKMQAAKQLGVTYYRPTTAIFLDKWNGTCKECAAASRNGLRLILTIRNGGGHGNPSTPPKDEKAYLQQVSEILDTHKPEVLVVENEENSMELFYTGTPQEYHRELKIACDLAHSKNSKCTNGGLVSSLVIGLVYDNYIQNGQLQKAEQFLDKALTSEKLTEFKSQQTKVEMQLTRGTGLLTGYKSAGADYVNFHWYSDSPEALAEAKVYIEQVTGLPAISNEIGQQKNVDPNQVTSLMNKVVELKIPIAVWYSVDTLTHGQAKSLTDLNGTLRENGIAFQEFIQKNFN</sequence>
<dbReference type="InterPro" id="IPR017853">
    <property type="entry name" value="GH"/>
</dbReference>
<proteinExistence type="predicted"/>
<protein>
    <submittedName>
        <fullName evidence="1">Uncharacterized protein</fullName>
    </submittedName>
</protein>
<accession>A0A0G0ZML0</accession>
<gene>
    <name evidence="1" type="ORF">UU72_C0052G0005</name>
</gene>